<evidence type="ECO:0000256" key="6">
    <source>
        <dbReference type="ARBA" id="ARBA00022692"/>
    </source>
</evidence>
<feature type="domain" description="Membrane insertase YidC/Oxa/ALB C-terminal" evidence="19">
    <location>
        <begin position="17"/>
        <end position="204"/>
    </location>
</feature>
<keyword evidence="5" id="KW-1003">Cell membrane</keyword>
<dbReference type="EMBL" id="CP073249">
    <property type="protein sequence ID" value="QUF07235.1"/>
    <property type="molecule type" value="Genomic_DNA"/>
</dbReference>
<dbReference type="InterPro" id="IPR028055">
    <property type="entry name" value="YidC/Oxa/ALB_C"/>
</dbReference>
<dbReference type="InterPro" id="IPR047196">
    <property type="entry name" value="YidC_ALB_C"/>
</dbReference>
<comment type="similarity">
    <text evidence="2">Belongs to the OXA1/ALB3/YidC family. Type 1 subfamily.</text>
</comment>
<proteinExistence type="inferred from homology"/>
<evidence type="ECO:0000256" key="16">
    <source>
        <dbReference type="RuleBase" id="RU003945"/>
    </source>
</evidence>
<evidence type="ECO:0000256" key="10">
    <source>
        <dbReference type="ARBA" id="ARBA00023186"/>
    </source>
</evidence>
<feature type="compositionally biased region" description="Low complexity" evidence="17">
    <location>
        <begin position="214"/>
        <end position="225"/>
    </location>
</feature>
<dbReference type="Pfam" id="PF02096">
    <property type="entry name" value="60KD_IMP"/>
    <property type="match status" value="1"/>
</dbReference>
<protein>
    <recommendedName>
        <fullName evidence="3">Membrane protein insertase YidC</fullName>
    </recommendedName>
    <alternativeName>
        <fullName evidence="15">Foldase YidC</fullName>
    </alternativeName>
    <alternativeName>
        <fullName evidence="14">Membrane integrase YidC</fullName>
    </alternativeName>
    <alternativeName>
        <fullName evidence="13">Membrane protein YidC</fullName>
    </alternativeName>
</protein>
<evidence type="ECO:0000256" key="11">
    <source>
        <dbReference type="ARBA" id="ARBA00025034"/>
    </source>
</evidence>
<feature type="transmembrane region" description="Helical" evidence="18">
    <location>
        <begin position="80"/>
        <end position="101"/>
    </location>
</feature>
<evidence type="ECO:0000256" key="3">
    <source>
        <dbReference type="ARBA" id="ARBA00015325"/>
    </source>
</evidence>
<evidence type="ECO:0000259" key="19">
    <source>
        <dbReference type="Pfam" id="PF02096"/>
    </source>
</evidence>
<evidence type="ECO:0000313" key="21">
    <source>
        <dbReference type="Proteomes" id="UP000677152"/>
    </source>
</evidence>
<evidence type="ECO:0000256" key="8">
    <source>
        <dbReference type="ARBA" id="ARBA00022989"/>
    </source>
</evidence>
<dbReference type="GO" id="GO:0032977">
    <property type="term" value="F:membrane insertase activity"/>
    <property type="evidence" value="ECO:0007669"/>
    <property type="project" value="InterPro"/>
</dbReference>
<keyword evidence="10" id="KW-0143">Chaperone</keyword>
<comment type="subunit">
    <text evidence="12">Interacts with the Sec translocase complex via SecD. Specifically interacts with transmembrane segments of nascent integral membrane proteins during membrane integration.</text>
</comment>
<evidence type="ECO:0000256" key="17">
    <source>
        <dbReference type="SAM" id="MobiDB-lite"/>
    </source>
</evidence>
<keyword evidence="4" id="KW-0813">Transport</keyword>
<evidence type="ECO:0000256" key="15">
    <source>
        <dbReference type="ARBA" id="ARBA00033342"/>
    </source>
</evidence>
<comment type="subcellular location">
    <subcellularLocation>
        <location evidence="1">Cell membrane</location>
        <topology evidence="1">Multi-pass membrane protein</topology>
    </subcellularLocation>
    <subcellularLocation>
        <location evidence="16">Membrane</location>
        <topology evidence="16">Multi-pass membrane protein</topology>
    </subcellularLocation>
</comment>
<evidence type="ECO:0000256" key="4">
    <source>
        <dbReference type="ARBA" id="ARBA00022448"/>
    </source>
</evidence>
<organism evidence="20 21">
    <name type="scientific">Actinosynnema pretiosum subsp. pretiosum</name>
    <dbReference type="NCBI Taxonomy" id="103721"/>
    <lineage>
        <taxon>Bacteria</taxon>
        <taxon>Bacillati</taxon>
        <taxon>Actinomycetota</taxon>
        <taxon>Actinomycetes</taxon>
        <taxon>Pseudonocardiales</taxon>
        <taxon>Pseudonocardiaceae</taxon>
        <taxon>Actinosynnema</taxon>
    </lineage>
</organism>
<evidence type="ECO:0000256" key="13">
    <source>
        <dbReference type="ARBA" id="ARBA00031538"/>
    </source>
</evidence>
<evidence type="ECO:0000313" key="20">
    <source>
        <dbReference type="EMBL" id="QUF07235.1"/>
    </source>
</evidence>
<accession>A0AA45LCJ9</accession>
<evidence type="ECO:0000256" key="18">
    <source>
        <dbReference type="SAM" id="Phobius"/>
    </source>
</evidence>
<evidence type="ECO:0000256" key="14">
    <source>
        <dbReference type="ARBA" id="ARBA00033245"/>
    </source>
</evidence>
<keyword evidence="8 18" id="KW-1133">Transmembrane helix</keyword>
<evidence type="ECO:0000256" key="2">
    <source>
        <dbReference type="ARBA" id="ARBA00010527"/>
    </source>
</evidence>
<name>A0AA45LCJ9_9PSEU</name>
<feature type="transmembrane region" description="Helical" evidence="18">
    <location>
        <begin position="126"/>
        <end position="148"/>
    </location>
</feature>
<keyword evidence="9 18" id="KW-0472">Membrane</keyword>
<reference evidence="20" key="1">
    <citation type="submission" date="2021-04" db="EMBL/GenBank/DDBJ databases">
        <title>Genomic sequence of Actinosynnema pretiosum subsp. pretiosum ATCC 31280 (C-14919).</title>
        <authorList>
            <person name="Bai L."/>
            <person name="Wang X."/>
            <person name="Xiao Y."/>
        </authorList>
    </citation>
    <scope>NUCLEOTIDE SEQUENCE</scope>
    <source>
        <strain evidence="20">ATCC 31280</strain>
    </source>
</reference>
<evidence type="ECO:0000256" key="9">
    <source>
        <dbReference type="ARBA" id="ARBA00023136"/>
    </source>
</evidence>
<feature type="transmembrane region" description="Helical" evidence="18">
    <location>
        <begin position="169"/>
        <end position="190"/>
    </location>
</feature>
<feature type="transmembrane region" description="Helical" evidence="18">
    <location>
        <begin position="6"/>
        <end position="30"/>
    </location>
</feature>
<feature type="region of interest" description="Disordered" evidence="17">
    <location>
        <begin position="209"/>
        <end position="266"/>
    </location>
</feature>
<dbReference type="GO" id="GO:0015031">
    <property type="term" value="P:protein transport"/>
    <property type="evidence" value="ECO:0007669"/>
    <property type="project" value="UniProtKB-KW"/>
</dbReference>
<dbReference type="Proteomes" id="UP000677152">
    <property type="component" value="Chromosome"/>
</dbReference>
<gene>
    <name evidence="20" type="primary">yidC</name>
    <name evidence="20" type="ORF">KCV87_15060</name>
</gene>
<evidence type="ECO:0000256" key="1">
    <source>
        <dbReference type="ARBA" id="ARBA00004651"/>
    </source>
</evidence>
<evidence type="ECO:0000256" key="5">
    <source>
        <dbReference type="ARBA" id="ARBA00022475"/>
    </source>
</evidence>
<sequence length="266" mass="28000">MFPTLGAALAALLDPALAVVAFTALVRLLLHPLTRAAVRGEKAKAALAPQLRELTEKHREDPVKLQEKTLALYKDAGTSLFAGILPMLAQAPFFMVVYQLVTTPNPLLDGTLLGVRLGDHWSDGGAGVPVFPGLLAALAVVCLGSYLWQGRQAARSGAPQSTLVRVLRLLAFTPVLLAASLPLAAGLYLLTSGAWTLAERAWLHRALPTPGGEPEPVVVESAAVEPKPEPPVDDEPAAPIKQPARKPRGASGKRGKAAARARAQAR</sequence>
<keyword evidence="7" id="KW-0653">Protein transport</keyword>
<comment type="function">
    <text evidence="11">Required for the insertion and/or proper folding and/or complex formation of integral membrane proteins into the membrane. Involved in integration of membrane proteins that insert both dependently and independently of the Sec translocase complex, as well as at least some lipoproteins. Aids folding of multispanning membrane proteins.</text>
</comment>
<dbReference type="PANTHER" id="PTHR12428:SF65">
    <property type="entry name" value="CYTOCHROME C OXIDASE ASSEMBLY PROTEIN COX18, MITOCHONDRIAL"/>
    <property type="match status" value="1"/>
</dbReference>
<dbReference type="NCBIfam" id="TIGR03592">
    <property type="entry name" value="yidC_oxa1_cterm"/>
    <property type="match status" value="1"/>
</dbReference>
<dbReference type="CDD" id="cd20070">
    <property type="entry name" value="5TM_YidC_Alb3"/>
    <property type="match status" value="1"/>
</dbReference>
<feature type="compositionally biased region" description="Basic residues" evidence="17">
    <location>
        <begin position="243"/>
        <end position="266"/>
    </location>
</feature>
<dbReference type="GO" id="GO:0005886">
    <property type="term" value="C:plasma membrane"/>
    <property type="evidence" value="ECO:0007669"/>
    <property type="project" value="UniProtKB-SubCell"/>
</dbReference>
<dbReference type="AlphaFoldDB" id="A0AA45LCJ9"/>
<evidence type="ECO:0000256" key="12">
    <source>
        <dbReference type="ARBA" id="ARBA00026028"/>
    </source>
</evidence>
<dbReference type="InterPro" id="IPR001708">
    <property type="entry name" value="YidC/ALB3/OXA1/COX18"/>
</dbReference>
<dbReference type="GO" id="GO:0051205">
    <property type="term" value="P:protein insertion into membrane"/>
    <property type="evidence" value="ECO:0007669"/>
    <property type="project" value="TreeGrafter"/>
</dbReference>
<keyword evidence="6 16" id="KW-0812">Transmembrane</keyword>
<evidence type="ECO:0000256" key="7">
    <source>
        <dbReference type="ARBA" id="ARBA00022927"/>
    </source>
</evidence>
<dbReference type="PANTHER" id="PTHR12428">
    <property type="entry name" value="OXA1"/>
    <property type="match status" value="1"/>
</dbReference>